<dbReference type="PANTHER" id="PTHR43668:SF2">
    <property type="entry name" value="ALLANTOINASE"/>
    <property type="match status" value="1"/>
</dbReference>
<evidence type="ECO:0000256" key="4">
    <source>
        <dbReference type="ARBA" id="ARBA00022801"/>
    </source>
</evidence>
<feature type="binding site" evidence="7">
    <location>
        <position position="277"/>
    </location>
    <ligand>
        <name>substrate</name>
    </ligand>
</feature>
<dbReference type="Pfam" id="PF12890">
    <property type="entry name" value="DHOase"/>
    <property type="match status" value="1"/>
</dbReference>
<evidence type="ECO:0000256" key="7">
    <source>
        <dbReference type="HAMAP-Rule" id="MF_00220"/>
    </source>
</evidence>
<dbReference type="InterPro" id="IPR032466">
    <property type="entry name" value="Metal_Hydrolase"/>
</dbReference>
<evidence type="ECO:0000256" key="3">
    <source>
        <dbReference type="ARBA" id="ARBA00022723"/>
    </source>
</evidence>
<dbReference type="Proteomes" id="UP001597104">
    <property type="component" value="Unassembled WGS sequence"/>
</dbReference>
<dbReference type="InterPro" id="IPR024403">
    <property type="entry name" value="DHOase_cat"/>
</dbReference>
<feature type="binding site" evidence="7">
    <location>
        <begin position="322"/>
        <end position="323"/>
    </location>
    <ligand>
        <name>substrate</name>
    </ligand>
</feature>
<dbReference type="Gene3D" id="3.20.20.140">
    <property type="entry name" value="Metal-dependent hydrolases"/>
    <property type="match status" value="1"/>
</dbReference>
<dbReference type="EC" id="3.5.2.3" evidence="7"/>
<keyword evidence="6 7" id="KW-0665">Pyrimidine biosynthesis</keyword>
<feature type="binding site" evidence="7">
    <location>
        <position position="59"/>
    </location>
    <ligand>
        <name>Zn(2+)</name>
        <dbReference type="ChEBI" id="CHEBI:29105"/>
        <label>1</label>
    </ligand>
</feature>
<keyword evidence="5 7" id="KW-0862">Zinc</keyword>
<evidence type="ECO:0000256" key="1">
    <source>
        <dbReference type="ARBA" id="ARBA00002368"/>
    </source>
</evidence>
<evidence type="ECO:0000256" key="2">
    <source>
        <dbReference type="ARBA" id="ARBA00010286"/>
    </source>
</evidence>
<feature type="binding site" evidence="7">
    <location>
        <position position="151"/>
    </location>
    <ligand>
        <name>Zn(2+)</name>
        <dbReference type="ChEBI" id="CHEBI:29105"/>
        <label>2</label>
    </ligand>
</feature>
<comment type="cofactor">
    <cofactor evidence="7">
        <name>Zn(2+)</name>
        <dbReference type="ChEBI" id="CHEBI:29105"/>
    </cofactor>
    <text evidence="7">Binds 2 Zn(2+) ions per subunit.</text>
</comment>
<feature type="binding site" evidence="7">
    <location>
        <position position="61"/>
    </location>
    <ligand>
        <name>Zn(2+)</name>
        <dbReference type="ChEBI" id="CHEBI:29105"/>
        <label>1</label>
    </ligand>
</feature>
<accession>A0ABW3EA91</accession>
<dbReference type="InterPro" id="IPR050138">
    <property type="entry name" value="DHOase/Allantoinase_Hydrolase"/>
</dbReference>
<feature type="binding site" evidence="7">
    <location>
        <position position="178"/>
    </location>
    <ligand>
        <name>Zn(2+)</name>
        <dbReference type="ChEBI" id="CHEBI:29105"/>
        <label>2</label>
    </ligand>
</feature>
<feature type="domain" description="Dihydroorotase catalytic" evidence="8">
    <location>
        <begin position="49"/>
        <end position="237"/>
    </location>
</feature>
<feature type="binding site" evidence="7">
    <location>
        <position position="308"/>
    </location>
    <ligand>
        <name>substrate</name>
    </ligand>
</feature>
<comment type="caution">
    <text evidence="9">The sequence shown here is derived from an EMBL/GenBank/DDBJ whole genome shotgun (WGS) entry which is preliminary data.</text>
</comment>
<keyword evidence="10" id="KW-1185">Reference proteome</keyword>
<dbReference type="PANTHER" id="PTHR43668">
    <property type="entry name" value="ALLANTOINASE"/>
    <property type="match status" value="1"/>
</dbReference>
<sequence>MNYLLKNGQFLIGDDLQQRDLLVVNGKIQELAPKLAAPAATKVIDLQGNFVSPGLVDLHVHLRDPGQTYKETIKTGSAAAAHGGFTFIGAMPNVTPVPDNVQQVQQMIARNHTEGSVHIGQYATITKQRTAGQLVDFAALKAAGAFAFSNDGSGVQNVDTMYQAMRAAAKVALPLAAHVEDDSLLHGGVMNAGTKAQSLGLPGITNVVETAQLARDLVLAQATGVHYHVCHVSTAESVQMIRSAKQAGVNVTCEVTPHHLLLSDRDIPGDQGNYKMNPPLRSERDRQALIGGLLDGTIDCIATDHAPHGTAEKQQSMRQAPFGIVGSETAFSLLYTNFVKTRIFTLKQLIGWLSLQPASIFNLSTCGQLKVGQVADLAVFALKQHEQITAASLVSKGKNTPFIDQQVYGVTVITMVAGQIVYQRGDLK</sequence>
<dbReference type="SUPFAM" id="SSF51338">
    <property type="entry name" value="Composite domain of metallo-dependent hydrolases"/>
    <property type="match status" value="1"/>
</dbReference>
<evidence type="ECO:0000313" key="10">
    <source>
        <dbReference type="Proteomes" id="UP001597104"/>
    </source>
</evidence>
<feature type="active site" evidence="7">
    <location>
        <position position="304"/>
    </location>
</feature>
<dbReference type="PROSITE" id="PS00482">
    <property type="entry name" value="DIHYDROOROTASE_1"/>
    <property type="match status" value="1"/>
</dbReference>
<feature type="binding site" evidence="7">
    <location>
        <position position="304"/>
    </location>
    <ligand>
        <name>Zn(2+)</name>
        <dbReference type="ChEBI" id="CHEBI:29105"/>
        <label>1</label>
    </ligand>
</feature>
<keyword evidence="4 7" id="KW-0378">Hydrolase</keyword>
<dbReference type="HAMAP" id="MF_00220_B">
    <property type="entry name" value="PyrC_classI_B"/>
    <property type="match status" value="1"/>
</dbReference>
<evidence type="ECO:0000313" key="9">
    <source>
        <dbReference type="EMBL" id="MFD0897248.1"/>
    </source>
</evidence>
<feature type="binding site" evidence="7">
    <location>
        <position position="231"/>
    </location>
    <ligand>
        <name>Zn(2+)</name>
        <dbReference type="ChEBI" id="CHEBI:29105"/>
        <label>2</label>
    </ligand>
</feature>
<evidence type="ECO:0000256" key="6">
    <source>
        <dbReference type="ARBA" id="ARBA00022975"/>
    </source>
</evidence>
<dbReference type="InterPro" id="IPR011059">
    <property type="entry name" value="Metal-dep_hydrolase_composite"/>
</dbReference>
<dbReference type="NCBIfam" id="NF006837">
    <property type="entry name" value="PRK09357.1-2"/>
    <property type="match status" value="1"/>
</dbReference>
<dbReference type="SUPFAM" id="SSF51556">
    <property type="entry name" value="Metallo-dependent hydrolases"/>
    <property type="match status" value="1"/>
</dbReference>
<organism evidence="9 10">
    <name type="scientific">Loigolactobacillus binensis</name>
    <dbReference type="NCBI Taxonomy" id="2559922"/>
    <lineage>
        <taxon>Bacteria</taxon>
        <taxon>Bacillati</taxon>
        <taxon>Bacillota</taxon>
        <taxon>Bacilli</taxon>
        <taxon>Lactobacillales</taxon>
        <taxon>Lactobacillaceae</taxon>
        <taxon>Loigolactobacillus</taxon>
    </lineage>
</organism>
<reference evidence="10" key="1">
    <citation type="journal article" date="2019" name="Int. J. Syst. Evol. Microbiol.">
        <title>The Global Catalogue of Microorganisms (GCM) 10K type strain sequencing project: providing services to taxonomists for standard genome sequencing and annotation.</title>
        <authorList>
            <consortium name="The Broad Institute Genomics Platform"/>
            <consortium name="The Broad Institute Genome Sequencing Center for Infectious Disease"/>
            <person name="Wu L."/>
            <person name="Ma J."/>
        </authorList>
    </citation>
    <scope>NUCLEOTIDE SEQUENCE [LARGE SCALE GENOMIC DNA]</scope>
    <source>
        <strain evidence="10">CCM 8925</strain>
    </source>
</reference>
<dbReference type="RefSeq" id="WP_137638008.1">
    <property type="nucleotide sequence ID" value="NZ_BJDN01000016.1"/>
</dbReference>
<dbReference type="InterPro" id="IPR004722">
    <property type="entry name" value="DHOase"/>
</dbReference>
<dbReference type="EMBL" id="JBHTIO010000030">
    <property type="protein sequence ID" value="MFD0897248.1"/>
    <property type="molecule type" value="Genomic_DNA"/>
</dbReference>
<comment type="pathway">
    <text evidence="7">Pyrimidine metabolism; UMP biosynthesis via de novo pathway; (S)-dihydroorotate from bicarbonate: step 3/3.</text>
</comment>
<evidence type="ECO:0000256" key="5">
    <source>
        <dbReference type="ARBA" id="ARBA00022833"/>
    </source>
</evidence>
<evidence type="ECO:0000259" key="8">
    <source>
        <dbReference type="Pfam" id="PF12890"/>
    </source>
</evidence>
<feature type="binding site" evidence="7">
    <location>
        <begin position="61"/>
        <end position="63"/>
    </location>
    <ligand>
        <name>substrate</name>
    </ligand>
</feature>
<dbReference type="Gene3D" id="2.30.40.10">
    <property type="entry name" value="Urease, subunit C, domain 1"/>
    <property type="match status" value="1"/>
</dbReference>
<protein>
    <recommendedName>
        <fullName evidence="7">Dihydroorotase</fullName>
        <shortName evidence="7">DHOase</shortName>
        <ecNumber evidence="7">3.5.2.3</ecNumber>
    </recommendedName>
</protein>
<gene>
    <name evidence="7" type="primary">pyrC</name>
    <name evidence="9" type="ORF">ACFQZ7_05790</name>
</gene>
<dbReference type="CDD" id="cd01317">
    <property type="entry name" value="DHOase_IIa"/>
    <property type="match status" value="1"/>
</dbReference>
<comment type="function">
    <text evidence="1 7">Catalyzes the reversible cyclization of carbamoyl aspartate to dihydroorotate.</text>
</comment>
<feature type="binding site" evidence="7">
    <location>
        <position position="93"/>
    </location>
    <ligand>
        <name>substrate</name>
    </ligand>
</feature>
<keyword evidence="3 7" id="KW-0479">Metal-binding</keyword>
<dbReference type="InterPro" id="IPR002195">
    <property type="entry name" value="Dihydroorotase_CS"/>
</dbReference>
<proteinExistence type="inferred from homology"/>
<dbReference type="NCBIfam" id="TIGR00857">
    <property type="entry name" value="pyrC_multi"/>
    <property type="match status" value="1"/>
</dbReference>
<comment type="catalytic activity">
    <reaction evidence="7">
        <text>(S)-dihydroorotate + H2O = N-carbamoyl-L-aspartate + H(+)</text>
        <dbReference type="Rhea" id="RHEA:24296"/>
        <dbReference type="ChEBI" id="CHEBI:15377"/>
        <dbReference type="ChEBI" id="CHEBI:15378"/>
        <dbReference type="ChEBI" id="CHEBI:30864"/>
        <dbReference type="ChEBI" id="CHEBI:32814"/>
        <dbReference type="EC" id="3.5.2.3"/>
    </reaction>
</comment>
<dbReference type="GO" id="GO:0004151">
    <property type="term" value="F:dihydroorotase activity"/>
    <property type="evidence" value="ECO:0007669"/>
    <property type="project" value="UniProtKB-EC"/>
</dbReference>
<name>A0ABW3EA91_9LACO</name>
<feature type="binding site" evidence="7">
    <location>
        <position position="151"/>
    </location>
    <ligand>
        <name>Zn(2+)</name>
        <dbReference type="ChEBI" id="CHEBI:29105"/>
        <label>1</label>
    </ligand>
</feature>
<dbReference type="PROSITE" id="PS00483">
    <property type="entry name" value="DIHYDROOROTASE_2"/>
    <property type="match status" value="1"/>
</dbReference>
<comment type="similarity">
    <text evidence="2 7">Belongs to the metallo-dependent hydrolases superfamily. DHOase family. Class I DHOase subfamily.</text>
</comment>